<feature type="transmembrane region" description="Helical" evidence="1">
    <location>
        <begin position="40"/>
        <end position="57"/>
    </location>
</feature>
<protein>
    <recommendedName>
        <fullName evidence="4">DUF3307 domain-containing protein</fullName>
    </recommendedName>
</protein>
<evidence type="ECO:0000313" key="3">
    <source>
        <dbReference type="Proteomes" id="UP001596500"/>
    </source>
</evidence>
<keyword evidence="1" id="KW-0812">Transmembrane</keyword>
<proteinExistence type="predicted"/>
<comment type="caution">
    <text evidence="2">The sequence shown here is derived from an EMBL/GenBank/DDBJ whole genome shotgun (WGS) entry which is preliminary data.</text>
</comment>
<evidence type="ECO:0008006" key="4">
    <source>
        <dbReference type="Google" id="ProtNLM"/>
    </source>
</evidence>
<dbReference type="EMBL" id="JBHTBW010000087">
    <property type="protein sequence ID" value="MFC7443517.1"/>
    <property type="molecule type" value="Genomic_DNA"/>
</dbReference>
<organism evidence="2 3">
    <name type="scientific">Laceyella putida</name>
    <dbReference type="NCBI Taxonomy" id="110101"/>
    <lineage>
        <taxon>Bacteria</taxon>
        <taxon>Bacillati</taxon>
        <taxon>Bacillota</taxon>
        <taxon>Bacilli</taxon>
        <taxon>Bacillales</taxon>
        <taxon>Thermoactinomycetaceae</taxon>
        <taxon>Laceyella</taxon>
    </lineage>
</organism>
<dbReference type="RefSeq" id="WP_379867848.1">
    <property type="nucleotide sequence ID" value="NZ_JBHTBW010000087.1"/>
</dbReference>
<sequence length="81" mass="9347">MGVLYISLHYAAYVFFFLMATHVAIDFFKRFDLKSALKIALEYMVVLVLAFACVGFMDMDLTPQEKAWADNFSKTMFKEGK</sequence>
<feature type="transmembrane region" description="Helical" evidence="1">
    <location>
        <begin position="6"/>
        <end position="28"/>
    </location>
</feature>
<reference evidence="3" key="1">
    <citation type="journal article" date="2019" name="Int. J. Syst. Evol. Microbiol.">
        <title>The Global Catalogue of Microorganisms (GCM) 10K type strain sequencing project: providing services to taxonomists for standard genome sequencing and annotation.</title>
        <authorList>
            <consortium name="The Broad Institute Genomics Platform"/>
            <consortium name="The Broad Institute Genome Sequencing Center for Infectious Disease"/>
            <person name="Wu L."/>
            <person name="Ma J."/>
        </authorList>
    </citation>
    <scope>NUCLEOTIDE SEQUENCE [LARGE SCALE GENOMIC DNA]</scope>
    <source>
        <strain evidence="3">CGMCC 1.12942</strain>
    </source>
</reference>
<keyword evidence="3" id="KW-1185">Reference proteome</keyword>
<dbReference type="Proteomes" id="UP001596500">
    <property type="component" value="Unassembled WGS sequence"/>
</dbReference>
<gene>
    <name evidence="2" type="ORF">ACFQNG_20875</name>
</gene>
<keyword evidence="1" id="KW-0472">Membrane</keyword>
<evidence type="ECO:0000313" key="2">
    <source>
        <dbReference type="EMBL" id="MFC7443517.1"/>
    </source>
</evidence>
<name>A0ABW2RR71_9BACL</name>
<evidence type="ECO:0000256" key="1">
    <source>
        <dbReference type="SAM" id="Phobius"/>
    </source>
</evidence>
<accession>A0ABW2RR71</accession>
<keyword evidence="1" id="KW-1133">Transmembrane helix</keyword>